<name>A0A843UAQ1_COLES</name>
<comment type="caution">
    <text evidence="1">The sequence shown here is derived from an EMBL/GenBank/DDBJ whole genome shotgun (WGS) entry which is preliminary data.</text>
</comment>
<protein>
    <submittedName>
        <fullName evidence="1">Uncharacterized protein</fullName>
    </submittedName>
</protein>
<organism evidence="1 2">
    <name type="scientific">Colocasia esculenta</name>
    <name type="common">Wild taro</name>
    <name type="synonym">Arum esculentum</name>
    <dbReference type="NCBI Taxonomy" id="4460"/>
    <lineage>
        <taxon>Eukaryota</taxon>
        <taxon>Viridiplantae</taxon>
        <taxon>Streptophyta</taxon>
        <taxon>Embryophyta</taxon>
        <taxon>Tracheophyta</taxon>
        <taxon>Spermatophyta</taxon>
        <taxon>Magnoliopsida</taxon>
        <taxon>Liliopsida</taxon>
        <taxon>Araceae</taxon>
        <taxon>Aroideae</taxon>
        <taxon>Colocasieae</taxon>
        <taxon>Colocasia</taxon>
    </lineage>
</organism>
<gene>
    <name evidence="1" type="ORF">Taro_010817</name>
</gene>
<dbReference type="AlphaFoldDB" id="A0A843UAQ1"/>
<proteinExistence type="predicted"/>
<dbReference type="Proteomes" id="UP000652761">
    <property type="component" value="Unassembled WGS sequence"/>
</dbReference>
<sequence length="115" mass="12853">MCTPQLPSKSVAQDILMQNVIYEADSALIDEYEEHMRADVQIRVHVVSSAILSDVAILRELSHVDVDLHPDDHMPLERALPVLQLLPQYPLFLDPSPAAETTPFQSSSCLDHPIL</sequence>
<accession>A0A843UAQ1</accession>
<reference evidence="1" key="1">
    <citation type="submission" date="2017-07" db="EMBL/GenBank/DDBJ databases">
        <title>Taro Niue Genome Assembly and Annotation.</title>
        <authorList>
            <person name="Atibalentja N."/>
            <person name="Keating K."/>
            <person name="Fields C.J."/>
        </authorList>
    </citation>
    <scope>NUCLEOTIDE SEQUENCE</scope>
    <source>
        <strain evidence="1">Niue_2</strain>
        <tissue evidence="1">Leaf</tissue>
    </source>
</reference>
<keyword evidence="2" id="KW-1185">Reference proteome</keyword>
<dbReference type="EMBL" id="NMUH01000397">
    <property type="protein sequence ID" value="MQL78383.1"/>
    <property type="molecule type" value="Genomic_DNA"/>
</dbReference>
<evidence type="ECO:0000313" key="1">
    <source>
        <dbReference type="EMBL" id="MQL78383.1"/>
    </source>
</evidence>
<evidence type="ECO:0000313" key="2">
    <source>
        <dbReference type="Proteomes" id="UP000652761"/>
    </source>
</evidence>